<keyword evidence="2" id="KW-1185">Reference proteome</keyword>
<evidence type="ECO:0000313" key="1">
    <source>
        <dbReference type="EMBL" id="KAK7346272.1"/>
    </source>
</evidence>
<protein>
    <recommendedName>
        <fullName evidence="3">Receptor ligand binding region domain-containing protein</fullName>
    </recommendedName>
</protein>
<dbReference type="InterPro" id="IPR028082">
    <property type="entry name" value="Peripla_BP_I"/>
</dbReference>
<dbReference type="Gene3D" id="3.40.50.2300">
    <property type="match status" value="1"/>
</dbReference>
<dbReference type="SUPFAM" id="SSF53822">
    <property type="entry name" value="Periplasmic binding protein-like I"/>
    <property type="match status" value="1"/>
</dbReference>
<evidence type="ECO:0008006" key="3">
    <source>
        <dbReference type="Google" id="ProtNLM"/>
    </source>
</evidence>
<proteinExistence type="predicted"/>
<dbReference type="Proteomes" id="UP001374584">
    <property type="component" value="Unassembled WGS sequence"/>
</dbReference>
<accession>A0AAN9M1W1</accession>
<comment type="caution">
    <text evidence="1">The sequence shown here is derived from an EMBL/GenBank/DDBJ whole genome shotgun (WGS) entry which is preliminary data.</text>
</comment>
<dbReference type="AlphaFoldDB" id="A0AAN9M1W1"/>
<reference evidence="1 2" key="1">
    <citation type="submission" date="2024-01" db="EMBL/GenBank/DDBJ databases">
        <title>The genomes of 5 underutilized Papilionoideae crops provide insights into root nodulation and disease resistanc.</title>
        <authorList>
            <person name="Jiang F."/>
        </authorList>
    </citation>
    <scope>NUCLEOTIDE SEQUENCE [LARGE SCALE GENOMIC DNA]</scope>
    <source>
        <strain evidence="1">JINMINGXINNONG_FW02</strain>
        <tissue evidence="1">Leaves</tissue>
    </source>
</reference>
<sequence>MAFPQKGTGNVSTRPSAVNIGAILSFNSTEVAIQAAVDDVNSNATILSGTKLNISMLDTKLSTGFLGIIASTDPTLTSMQFPYFVRLGYWSETSGLHTEEASIHSNCSEGLNVIWPDVFTAALNLLPYPIPFNFIPFGHGKTNPSNSDFLHMVTIGLRCCGGGPRKDSGFFTVIYRASCCGTYQEVEIIHSNDVFCDRNVLLALI</sequence>
<gene>
    <name evidence="1" type="ORF">VNO80_20787</name>
</gene>
<dbReference type="EMBL" id="JAYMYR010000008">
    <property type="protein sequence ID" value="KAK7346272.1"/>
    <property type="molecule type" value="Genomic_DNA"/>
</dbReference>
<evidence type="ECO:0000313" key="2">
    <source>
        <dbReference type="Proteomes" id="UP001374584"/>
    </source>
</evidence>
<name>A0AAN9M1W1_PHACN</name>
<organism evidence="1 2">
    <name type="scientific">Phaseolus coccineus</name>
    <name type="common">Scarlet runner bean</name>
    <name type="synonym">Phaseolus multiflorus</name>
    <dbReference type="NCBI Taxonomy" id="3886"/>
    <lineage>
        <taxon>Eukaryota</taxon>
        <taxon>Viridiplantae</taxon>
        <taxon>Streptophyta</taxon>
        <taxon>Embryophyta</taxon>
        <taxon>Tracheophyta</taxon>
        <taxon>Spermatophyta</taxon>
        <taxon>Magnoliopsida</taxon>
        <taxon>eudicotyledons</taxon>
        <taxon>Gunneridae</taxon>
        <taxon>Pentapetalae</taxon>
        <taxon>rosids</taxon>
        <taxon>fabids</taxon>
        <taxon>Fabales</taxon>
        <taxon>Fabaceae</taxon>
        <taxon>Papilionoideae</taxon>
        <taxon>50 kb inversion clade</taxon>
        <taxon>NPAAA clade</taxon>
        <taxon>indigoferoid/millettioid clade</taxon>
        <taxon>Phaseoleae</taxon>
        <taxon>Phaseolus</taxon>
    </lineage>
</organism>